<evidence type="ECO:0000259" key="1">
    <source>
        <dbReference type="Pfam" id="PF13356"/>
    </source>
</evidence>
<dbReference type="AlphaFoldDB" id="T1A2W2"/>
<dbReference type="EMBL" id="AUZZ01004970">
    <property type="protein sequence ID" value="EQD51257.1"/>
    <property type="molecule type" value="Genomic_DNA"/>
</dbReference>
<dbReference type="Gene3D" id="3.30.160.390">
    <property type="entry name" value="Integrase, DNA-binding domain"/>
    <property type="match status" value="1"/>
</dbReference>
<feature type="domain" description="Integrase DNA-binding" evidence="1">
    <location>
        <begin position="30"/>
        <end position="93"/>
    </location>
</feature>
<name>T1A2W2_9ZZZZ</name>
<dbReference type="Pfam" id="PF13356">
    <property type="entry name" value="Arm-DNA-bind_3"/>
    <property type="match status" value="1"/>
</dbReference>
<dbReference type="InterPro" id="IPR025166">
    <property type="entry name" value="Integrase_DNA_bind_dom"/>
</dbReference>
<evidence type="ECO:0000313" key="2">
    <source>
        <dbReference type="EMBL" id="EQD51257.1"/>
    </source>
</evidence>
<dbReference type="InterPro" id="IPR038488">
    <property type="entry name" value="Integrase_DNA-bd_sf"/>
</dbReference>
<reference evidence="2" key="1">
    <citation type="submission" date="2013-08" db="EMBL/GenBank/DDBJ databases">
        <authorList>
            <person name="Mendez C."/>
            <person name="Richter M."/>
            <person name="Ferrer M."/>
            <person name="Sanchez J."/>
        </authorList>
    </citation>
    <scope>NUCLEOTIDE SEQUENCE</scope>
</reference>
<organism evidence="2">
    <name type="scientific">mine drainage metagenome</name>
    <dbReference type="NCBI Taxonomy" id="410659"/>
    <lineage>
        <taxon>unclassified sequences</taxon>
        <taxon>metagenomes</taxon>
        <taxon>ecological metagenomes</taxon>
    </lineage>
</organism>
<proteinExistence type="predicted"/>
<feature type="non-terminal residue" evidence="2">
    <location>
        <position position="96"/>
    </location>
</feature>
<accession>T1A2W2</accession>
<gene>
    <name evidence="2" type="ORF">B2A_06958</name>
</gene>
<sequence>MPTAKLRQDTARTFAYAGERNSQRIYWDDDIPCFGLRGYGADRRTYVVSYRVKYRKRLATLGRADALTLPEARKKARAFLGQVAGGEDPQADEDAL</sequence>
<reference evidence="2" key="2">
    <citation type="journal article" date="2014" name="ISME J.">
        <title>Microbial stratification in low pH oxic and suboxic macroscopic growths along an acid mine drainage.</title>
        <authorList>
            <person name="Mendez-Garcia C."/>
            <person name="Mesa V."/>
            <person name="Sprenger R.R."/>
            <person name="Richter M."/>
            <person name="Diez M.S."/>
            <person name="Solano J."/>
            <person name="Bargiela R."/>
            <person name="Golyshina O.V."/>
            <person name="Manteca A."/>
            <person name="Ramos J.L."/>
            <person name="Gallego J.R."/>
            <person name="Llorente I."/>
            <person name="Martins Dos Santos V.A."/>
            <person name="Jensen O.N."/>
            <person name="Pelaez A.I."/>
            <person name="Sanchez J."/>
            <person name="Ferrer M."/>
        </authorList>
    </citation>
    <scope>NUCLEOTIDE SEQUENCE</scope>
</reference>
<comment type="caution">
    <text evidence="2">The sequence shown here is derived from an EMBL/GenBank/DDBJ whole genome shotgun (WGS) entry which is preliminary data.</text>
</comment>
<protein>
    <submittedName>
        <fullName evidence="2">Phage integrase family protein</fullName>
    </submittedName>
</protein>